<proteinExistence type="predicted"/>
<dbReference type="Proteomes" id="UP000594014">
    <property type="component" value="Chromosome"/>
</dbReference>
<accession>A0ACD1AEJ7</accession>
<keyword evidence="2" id="KW-1185">Reference proteome</keyword>
<protein>
    <submittedName>
        <fullName evidence="1">Xylulokinase</fullName>
        <ecNumber evidence="1">2.7.1.17</ecNumber>
    </submittedName>
</protein>
<organism evidence="1 2">
    <name type="scientific">Anoxybacterium hadale</name>
    <dbReference type="NCBI Taxonomy" id="3408580"/>
    <lineage>
        <taxon>Bacteria</taxon>
        <taxon>Bacillati</taxon>
        <taxon>Bacillota</taxon>
        <taxon>Clostridia</taxon>
        <taxon>Peptostreptococcales</taxon>
        <taxon>Anaerovoracaceae</taxon>
        <taxon>Anoxybacterium</taxon>
    </lineage>
</organism>
<dbReference type="EMBL" id="CP042469">
    <property type="protein sequence ID" value="QOX64719.1"/>
    <property type="molecule type" value="Genomic_DNA"/>
</dbReference>
<keyword evidence="1" id="KW-0808">Transferase</keyword>
<sequence length="487" mass="52919">MQYIGIDLGTSSVKILLMKADGTILSSISKDYPVSYPKTGWSEQNPEDWLRQTLAGLKELLASEEADQNQIKGIGIGGQMHGLVALDEKDQVIRPAILWNDGRTEEETEYLNTVIGTDKLSDFTANIAFAGFTAPKILWMQKNEPEKFQAIQKIMLPKDYLVYKLTGAFTTDVSDASGMLLLDVKNRAWSKEMIEICGIQEQMLPEVKESYDVSGFLKPEFAGELGLTESVAVVAGAGDNAAAAIGTGTVEDGSCNVSIGTSGTVFIASDSFRVGENNAIHSFGHANGKYHLMGCMLSAASCLKWWLEDILKTTDYQGEQQEIKGLGDNPLYFLPYLMGERSPHNDPNVRGAFFGLGMDTTRAQMVEAVFEGVSFALKDSLEIAESLGIEIKKTKLCGGGAKSPVWQQILANILNIEVELLVTEEGPALGGAILAAVACGEYASVEDAARAIVKVKETIKPQPELTEAYARKYQVFRELYPAIKGVL</sequence>
<gene>
    <name evidence="1" type="primary">xylB</name>
    <name evidence="1" type="ORF">FRZ06_15880</name>
</gene>
<dbReference type="EC" id="2.7.1.17" evidence="1"/>
<reference evidence="1" key="1">
    <citation type="submission" date="2019-08" db="EMBL/GenBank/DDBJ databases">
        <title>Genome sequence of Clostridiales bacterium MT110.</title>
        <authorList>
            <person name="Cao J."/>
        </authorList>
    </citation>
    <scope>NUCLEOTIDE SEQUENCE</scope>
    <source>
        <strain evidence="1">MT110</strain>
    </source>
</reference>
<name>A0ACD1AEJ7_9FIRM</name>
<evidence type="ECO:0000313" key="1">
    <source>
        <dbReference type="EMBL" id="QOX64719.1"/>
    </source>
</evidence>
<evidence type="ECO:0000313" key="2">
    <source>
        <dbReference type="Proteomes" id="UP000594014"/>
    </source>
</evidence>